<dbReference type="RefSeq" id="XP_028477742.1">
    <property type="nucleotide sequence ID" value="XM_028621290.1"/>
</dbReference>
<comment type="caution">
    <text evidence="2">The sequence shown here is derived from an EMBL/GenBank/DDBJ whole genome shotgun (WGS) entry which is preliminary data.</text>
</comment>
<feature type="region of interest" description="Disordered" evidence="1">
    <location>
        <begin position="301"/>
        <end position="325"/>
    </location>
</feature>
<gene>
    <name evidence="2" type="ORF">EHS24_005809</name>
</gene>
<name>A0A427XZH1_9TREE</name>
<dbReference type="AlphaFoldDB" id="A0A427XZH1"/>
<organism evidence="2 3">
    <name type="scientific">Apiotrichum porosum</name>
    <dbReference type="NCBI Taxonomy" id="105984"/>
    <lineage>
        <taxon>Eukaryota</taxon>
        <taxon>Fungi</taxon>
        <taxon>Dikarya</taxon>
        <taxon>Basidiomycota</taxon>
        <taxon>Agaricomycotina</taxon>
        <taxon>Tremellomycetes</taxon>
        <taxon>Trichosporonales</taxon>
        <taxon>Trichosporonaceae</taxon>
        <taxon>Apiotrichum</taxon>
    </lineage>
</organism>
<feature type="compositionally biased region" description="Basic and acidic residues" evidence="1">
    <location>
        <begin position="108"/>
        <end position="117"/>
    </location>
</feature>
<dbReference type="OrthoDB" id="69928at2759"/>
<feature type="compositionally biased region" description="Basic and acidic residues" evidence="1">
    <location>
        <begin position="439"/>
        <end position="492"/>
    </location>
</feature>
<dbReference type="Proteomes" id="UP000279236">
    <property type="component" value="Unassembled WGS sequence"/>
</dbReference>
<feature type="compositionally biased region" description="Basic residues" evidence="1">
    <location>
        <begin position="118"/>
        <end position="133"/>
    </location>
</feature>
<dbReference type="Gene3D" id="3.40.50.1010">
    <property type="entry name" value="5'-nuclease"/>
    <property type="match status" value="1"/>
</dbReference>
<feature type="region of interest" description="Disordered" evidence="1">
    <location>
        <begin position="239"/>
        <end position="261"/>
    </location>
</feature>
<evidence type="ECO:0000313" key="3">
    <source>
        <dbReference type="Proteomes" id="UP000279236"/>
    </source>
</evidence>
<sequence>MRDGDDIAAKKAALSKALSAAYLEHQIADLESKVQSIGVNGGNNAAAARRSFEDRPVEKDKHKDKRGDRYDYYHDDDDDDEKHHADGREWRQGPSDDNGRGHSRGKHDHGDRPDKGFGRGHHHKHHGHHHSKHGRIDDSSASSDSDSEGEWEWRVAVVDVSALMWAPHSVRRLVHRGYEVIVPLDAIRTLDMLKKGNSPVAQAARAAARFAEHASRHWRPVSADPSIAVQAGTDYKKGRGLRLQRDDEASAPPAAAGGDPPPKWVASVLGCAAFFTAISRAEEAAQGLGDEPRPAVLIAHPPLSAEVGPPPVDERPDAPPAQAQHYAERAEGYTLSLEAGRFELGLEVLRDEEEADFDTAGATRGRGRGGRGGRGRHGGGHGQGGGGHGHGRGGRGRGRNAEPEPEPVKILLRRPEPEAGNEVPPSPTFAVNPTMTAKSELRNERAEYRELRAEQREQRAEQRAEHHAQRAELRAEQREQRAERGERGERGRGAGGGGGRGRGGRGRGRGSTQERDRGGAFTLLQRPGPPLAHHVRNIDQAAPAPPSGGGRSPAAPEFFPRGPPPPSLGHWADGPHHGHHGRAEPDMPPHWRRAYASADADPVEPRVVLLQRPR</sequence>
<feature type="compositionally biased region" description="Basic and acidic residues" evidence="1">
    <location>
        <begin position="81"/>
        <end position="91"/>
    </location>
</feature>
<feature type="compositionally biased region" description="Basic and acidic residues" evidence="1">
    <location>
        <begin position="573"/>
        <end position="589"/>
    </location>
</feature>
<proteinExistence type="predicted"/>
<dbReference type="STRING" id="105984.A0A427XZH1"/>
<dbReference type="GeneID" id="39590352"/>
<evidence type="ECO:0000256" key="1">
    <source>
        <dbReference type="SAM" id="MobiDB-lite"/>
    </source>
</evidence>
<dbReference type="EMBL" id="RSCE01000003">
    <property type="protein sequence ID" value="RSH84294.1"/>
    <property type="molecule type" value="Genomic_DNA"/>
</dbReference>
<feature type="compositionally biased region" description="Basic residues" evidence="1">
    <location>
        <begin position="389"/>
        <end position="398"/>
    </location>
</feature>
<accession>A0A427XZH1</accession>
<reference evidence="2 3" key="1">
    <citation type="submission" date="2018-11" db="EMBL/GenBank/DDBJ databases">
        <title>Genome sequence of Apiotrichum porosum DSM 27194.</title>
        <authorList>
            <person name="Aliyu H."/>
            <person name="Gorte O."/>
            <person name="Ochsenreither K."/>
        </authorList>
    </citation>
    <scope>NUCLEOTIDE SEQUENCE [LARGE SCALE GENOMIC DNA]</scope>
    <source>
        <strain evidence="2 3">DSM 27194</strain>
    </source>
</reference>
<keyword evidence="3" id="KW-1185">Reference proteome</keyword>
<protein>
    <submittedName>
        <fullName evidence="2">Uncharacterized protein</fullName>
    </submittedName>
</protein>
<feature type="compositionally biased region" description="Basic and acidic residues" evidence="1">
    <location>
        <begin position="50"/>
        <end position="73"/>
    </location>
</feature>
<evidence type="ECO:0000313" key="2">
    <source>
        <dbReference type="EMBL" id="RSH84294.1"/>
    </source>
</evidence>
<feature type="region of interest" description="Disordered" evidence="1">
    <location>
        <begin position="37"/>
        <end position="148"/>
    </location>
</feature>
<feature type="compositionally biased region" description="Basic residues" evidence="1">
    <location>
        <begin position="365"/>
        <end position="379"/>
    </location>
</feature>
<feature type="region of interest" description="Disordered" evidence="1">
    <location>
        <begin position="357"/>
        <end position="614"/>
    </location>
</feature>